<proteinExistence type="predicted"/>
<feature type="region of interest" description="Disordered" evidence="4">
    <location>
        <begin position="23"/>
        <end position="49"/>
    </location>
</feature>
<dbReference type="Gene3D" id="2.40.160.50">
    <property type="entry name" value="membrane protein fhac: a member of the omp85/tpsb transporter family"/>
    <property type="match status" value="1"/>
</dbReference>
<feature type="domain" description="Haemolysin activator HlyB C-terminal" evidence="6">
    <location>
        <begin position="196"/>
        <end position="493"/>
    </location>
</feature>
<evidence type="ECO:0000259" key="7">
    <source>
        <dbReference type="Pfam" id="PF08479"/>
    </source>
</evidence>
<dbReference type="InterPro" id="IPR013686">
    <property type="entry name" value="Polypept-transport_assoc_ShlB"/>
</dbReference>
<dbReference type="GO" id="GO:0008320">
    <property type="term" value="F:protein transmembrane transporter activity"/>
    <property type="evidence" value="ECO:0007669"/>
    <property type="project" value="TreeGrafter"/>
</dbReference>
<dbReference type="EMBL" id="JACIJP010000002">
    <property type="protein sequence ID" value="MBB6123980.1"/>
    <property type="molecule type" value="Genomic_DNA"/>
</dbReference>
<dbReference type="Proteomes" id="UP000552700">
    <property type="component" value="Unassembled WGS sequence"/>
</dbReference>
<feature type="domain" description="Polypeptide-transport-associated ShlB-type" evidence="7">
    <location>
        <begin position="63"/>
        <end position="134"/>
    </location>
</feature>
<dbReference type="Pfam" id="PF03865">
    <property type="entry name" value="ShlB"/>
    <property type="match status" value="1"/>
</dbReference>
<protein>
    <submittedName>
        <fullName evidence="8">Hemolysin activation/secretion protein</fullName>
    </submittedName>
</protein>
<evidence type="ECO:0000256" key="2">
    <source>
        <dbReference type="ARBA" id="ARBA00022692"/>
    </source>
</evidence>
<dbReference type="Pfam" id="PF08479">
    <property type="entry name" value="POTRA_2"/>
    <property type="match status" value="1"/>
</dbReference>
<keyword evidence="1" id="KW-0472">Membrane</keyword>
<dbReference type="InterPro" id="IPR051544">
    <property type="entry name" value="TPS_OM_transporter"/>
</dbReference>
<dbReference type="Gene3D" id="3.10.20.310">
    <property type="entry name" value="membrane protein fhac"/>
    <property type="match status" value="1"/>
</dbReference>
<feature type="signal peptide" evidence="5">
    <location>
        <begin position="1"/>
        <end position="20"/>
    </location>
</feature>
<name>A0A841J062_9SPHN</name>
<accession>A0A841J062</accession>
<keyword evidence="9" id="KW-1185">Reference proteome</keyword>
<dbReference type="RefSeq" id="WP_184079549.1">
    <property type="nucleotide sequence ID" value="NZ_JACIJP010000002.1"/>
</dbReference>
<dbReference type="PANTHER" id="PTHR34597">
    <property type="entry name" value="SLR1661 PROTEIN"/>
    <property type="match status" value="1"/>
</dbReference>
<dbReference type="GO" id="GO:0046819">
    <property type="term" value="P:protein secretion by the type V secretion system"/>
    <property type="evidence" value="ECO:0007669"/>
    <property type="project" value="TreeGrafter"/>
</dbReference>
<keyword evidence="5" id="KW-0732">Signal</keyword>
<dbReference type="PANTHER" id="PTHR34597:SF6">
    <property type="entry name" value="BLR6126 PROTEIN"/>
    <property type="match status" value="1"/>
</dbReference>
<organism evidence="8 9">
    <name type="scientific">Sphingobium subterraneum</name>
    <dbReference type="NCBI Taxonomy" id="627688"/>
    <lineage>
        <taxon>Bacteria</taxon>
        <taxon>Pseudomonadati</taxon>
        <taxon>Pseudomonadota</taxon>
        <taxon>Alphaproteobacteria</taxon>
        <taxon>Sphingomonadales</taxon>
        <taxon>Sphingomonadaceae</taxon>
        <taxon>Sphingobium</taxon>
    </lineage>
</organism>
<reference evidence="8 9" key="1">
    <citation type="submission" date="2020-08" db="EMBL/GenBank/DDBJ databases">
        <title>Genomic Encyclopedia of Type Strains, Phase IV (KMG-IV): sequencing the most valuable type-strain genomes for metagenomic binning, comparative biology and taxonomic classification.</title>
        <authorList>
            <person name="Goeker M."/>
        </authorList>
    </citation>
    <scope>NUCLEOTIDE SEQUENCE [LARGE SCALE GENOMIC DNA]</scope>
    <source>
        <strain evidence="8 9">DSM 102255</strain>
    </source>
</reference>
<keyword evidence="1" id="KW-1134">Transmembrane beta strand</keyword>
<evidence type="ECO:0000256" key="3">
    <source>
        <dbReference type="ARBA" id="ARBA00023237"/>
    </source>
</evidence>
<evidence type="ECO:0000256" key="5">
    <source>
        <dbReference type="SAM" id="SignalP"/>
    </source>
</evidence>
<evidence type="ECO:0000256" key="1">
    <source>
        <dbReference type="ARBA" id="ARBA00022452"/>
    </source>
</evidence>
<dbReference type="GO" id="GO:0098046">
    <property type="term" value="C:type V protein secretion system complex"/>
    <property type="evidence" value="ECO:0007669"/>
    <property type="project" value="TreeGrafter"/>
</dbReference>
<evidence type="ECO:0000313" key="8">
    <source>
        <dbReference type="EMBL" id="MBB6123980.1"/>
    </source>
</evidence>
<dbReference type="InterPro" id="IPR005565">
    <property type="entry name" value="Hemolysn_activator_HlyB_C"/>
</dbReference>
<evidence type="ECO:0000313" key="9">
    <source>
        <dbReference type="Proteomes" id="UP000552700"/>
    </source>
</evidence>
<evidence type="ECO:0000256" key="4">
    <source>
        <dbReference type="SAM" id="MobiDB-lite"/>
    </source>
</evidence>
<comment type="caution">
    <text evidence="8">The sequence shown here is derived from an EMBL/GenBank/DDBJ whole genome shotgun (WGS) entry which is preliminary data.</text>
</comment>
<dbReference type="AlphaFoldDB" id="A0A841J062"/>
<keyword evidence="2" id="KW-0812">Transmembrane</keyword>
<keyword evidence="3" id="KW-0998">Cell outer membrane</keyword>
<feature type="chain" id="PRO_5032886722" evidence="5">
    <location>
        <begin position="21"/>
        <end position="533"/>
    </location>
</feature>
<sequence length="533" mass="56582">MVTLLSAATTLLALAQPSTAVLSPPMIRSGDQQAPVQPGDDASPTTHTSQSVAVEAADGAVPIRSIGFSGMDAPLAVADAARPYVGRKATRQTLAELAHAISRAYSRTGIALYTVAIPRQDFGSGHVRVLLAEGFVEDIAFPKGASSLVEAYAAPLRAERPLRRRTLERSLSLMRDIPGAQVDATLLRGDEPGGVRLSVTQERKHSDLAFGYDNRSQSGLGDGQLRASAKLYSLFQDGDRTELAVLTAGDLKHYRYAGLGHQMPIGAQGLVLGLSGSWLDTRLKGQPITGEAQTLGLSLSYPIIRGYKRNLTVSAGIDGLNSNAAYLGAVVSSDRIRAVRAAIGFAEAGPRSALSLAATVTQGLDIWGARGLPGFTDIRFTKIVANAQVDRALGKRLVGRLRLTGQYSDDRLGGNERIVIGGADFGRAFDTALLSGDRGAAGSFEMALRPSLPERFKGTEVYAFIDGARIRVLERLAQPTADYSFASAGGGLRMAYTPRASLSLEGARAIKWPFAGPDGSWRVNIAWSLKLRR</sequence>
<evidence type="ECO:0000259" key="6">
    <source>
        <dbReference type="Pfam" id="PF03865"/>
    </source>
</evidence>
<gene>
    <name evidence="8" type="ORF">FHS92_001709</name>
</gene>